<dbReference type="STRING" id="1179773.BN6_70000"/>
<dbReference type="EMBL" id="HE804045">
    <property type="protein sequence ID" value="CCH34236.1"/>
    <property type="molecule type" value="Genomic_DNA"/>
</dbReference>
<dbReference type="Proteomes" id="UP000006281">
    <property type="component" value="Chromosome"/>
</dbReference>
<proteinExistence type="predicted"/>
<dbReference type="AlphaFoldDB" id="K0K7B1"/>
<dbReference type="RefSeq" id="WP_015104347.1">
    <property type="nucleotide sequence ID" value="NC_019673.1"/>
</dbReference>
<dbReference type="BioCyc" id="SESP1179773:BN6_RS33765-MONOMER"/>
<evidence type="ECO:0000313" key="2">
    <source>
        <dbReference type="Proteomes" id="UP000006281"/>
    </source>
</evidence>
<name>K0K7B1_SACES</name>
<sequence length="89" mass="9567">MTALLVVLTVLALVVYGLERNHHRDARLGSRLAGSHDVEDRDLARVRTELHAVREAAVADRPRAKTPLTVRSVSAGCVGDVCAGVRAQT</sequence>
<gene>
    <name evidence="1" type="ordered locus">BN6_70000</name>
</gene>
<dbReference type="HOGENOM" id="CLU_2662998_0_0_11"/>
<reference evidence="1 2" key="1">
    <citation type="journal article" date="2012" name="BMC Genomics">
        <title>Complete genome sequence of Saccharothrix espanaensis DSM 44229T and comparison to the other completely sequenced Pseudonocardiaceae.</title>
        <authorList>
            <person name="Strobel T."/>
            <person name="Al-Dilaimi A."/>
            <person name="Blom J."/>
            <person name="Gessner A."/>
            <person name="Kalinowski J."/>
            <person name="Luzhetska M."/>
            <person name="Puhler A."/>
            <person name="Szczepanowski R."/>
            <person name="Bechthold A."/>
            <person name="Ruckert C."/>
        </authorList>
    </citation>
    <scope>NUCLEOTIDE SEQUENCE [LARGE SCALE GENOMIC DNA]</scope>
    <source>
        <strain evidence="2">ATCC 51144 / DSM 44229 / JCM 9112 / NBRC 15066 / NRRL 15764</strain>
    </source>
</reference>
<organism evidence="1 2">
    <name type="scientific">Saccharothrix espanaensis (strain ATCC 51144 / DSM 44229 / JCM 9112 / NBRC 15066 / NRRL 15764)</name>
    <dbReference type="NCBI Taxonomy" id="1179773"/>
    <lineage>
        <taxon>Bacteria</taxon>
        <taxon>Bacillati</taxon>
        <taxon>Actinomycetota</taxon>
        <taxon>Actinomycetes</taxon>
        <taxon>Pseudonocardiales</taxon>
        <taxon>Pseudonocardiaceae</taxon>
        <taxon>Saccharothrix</taxon>
    </lineage>
</organism>
<dbReference type="KEGG" id="sesp:BN6_70000"/>
<evidence type="ECO:0000313" key="1">
    <source>
        <dbReference type="EMBL" id="CCH34236.1"/>
    </source>
</evidence>
<accession>K0K7B1</accession>
<dbReference type="OrthoDB" id="3701174at2"/>
<dbReference type="PATRIC" id="fig|1179773.3.peg.7076"/>
<keyword evidence="2" id="KW-1185">Reference proteome</keyword>
<protein>
    <submittedName>
        <fullName evidence="1">Uncharacterized protein</fullName>
    </submittedName>
</protein>